<dbReference type="EMBL" id="GBXM01062117">
    <property type="protein sequence ID" value="JAH46460.1"/>
    <property type="molecule type" value="Transcribed_RNA"/>
</dbReference>
<proteinExistence type="predicted"/>
<dbReference type="AlphaFoldDB" id="A0A0E9T0L4"/>
<name>A0A0E9T0L4_ANGAN</name>
<dbReference type="EMBL" id="GBXM01061544">
    <property type="protein sequence ID" value="JAH47033.1"/>
    <property type="molecule type" value="Transcribed_RNA"/>
</dbReference>
<evidence type="ECO:0000313" key="1">
    <source>
        <dbReference type="EMBL" id="JAH46460.1"/>
    </source>
</evidence>
<reference evidence="1" key="1">
    <citation type="submission" date="2014-11" db="EMBL/GenBank/DDBJ databases">
        <authorList>
            <person name="Amaro Gonzalez C."/>
        </authorList>
    </citation>
    <scope>NUCLEOTIDE SEQUENCE</scope>
</reference>
<organism evidence="1">
    <name type="scientific">Anguilla anguilla</name>
    <name type="common">European freshwater eel</name>
    <name type="synonym">Muraena anguilla</name>
    <dbReference type="NCBI Taxonomy" id="7936"/>
    <lineage>
        <taxon>Eukaryota</taxon>
        <taxon>Metazoa</taxon>
        <taxon>Chordata</taxon>
        <taxon>Craniata</taxon>
        <taxon>Vertebrata</taxon>
        <taxon>Euteleostomi</taxon>
        <taxon>Actinopterygii</taxon>
        <taxon>Neopterygii</taxon>
        <taxon>Teleostei</taxon>
        <taxon>Anguilliformes</taxon>
        <taxon>Anguillidae</taxon>
        <taxon>Anguilla</taxon>
    </lineage>
</organism>
<reference evidence="1" key="2">
    <citation type="journal article" date="2015" name="Fish Shellfish Immunol.">
        <title>Early steps in the European eel (Anguilla anguilla)-Vibrio vulnificus interaction in the gills: Role of the RtxA13 toxin.</title>
        <authorList>
            <person name="Callol A."/>
            <person name="Pajuelo D."/>
            <person name="Ebbesson L."/>
            <person name="Teles M."/>
            <person name="MacKenzie S."/>
            <person name="Amaro C."/>
        </authorList>
    </citation>
    <scope>NUCLEOTIDE SEQUENCE</scope>
</reference>
<protein>
    <submittedName>
        <fullName evidence="1">Uncharacterized protein</fullName>
    </submittedName>
</protein>
<sequence>MSVDNHNAYQRKRHPKTFVLKLGIYNSSYIGLL</sequence>
<accession>A0A0E9T0L4</accession>